<dbReference type="AlphaFoldDB" id="A0A4P6ZVB7"/>
<evidence type="ECO:0000313" key="1">
    <source>
        <dbReference type="EMBL" id="QBP39919.1"/>
    </source>
</evidence>
<name>A0A4P6ZVB7_9BACL</name>
<sequence length="131" mass="14647">MNFYVASSFQNKEVVREVSFQLKKLGWHHTYDWTQNEQANSLEDLQKIGMLEKQAIADSNVVVVLLPGGKGSHIELGLAIAGQKKIFLFSPNLEAMNMETTSTFYQLPEVQICLGSIEELISTVIIKGTTK</sequence>
<gene>
    <name evidence="1" type="ORF">E2636_01550</name>
</gene>
<reference evidence="1 2" key="1">
    <citation type="submission" date="2019-03" db="EMBL/GenBank/DDBJ databases">
        <title>Complete genome sequence of Paenisporosarcina antarctica CGMCC 1.6503T.</title>
        <authorList>
            <person name="Rong J.-C."/>
            <person name="Chi N.-Y."/>
            <person name="Zhang Q.-F."/>
        </authorList>
    </citation>
    <scope>NUCLEOTIDE SEQUENCE [LARGE SCALE GENOMIC DNA]</scope>
    <source>
        <strain evidence="1 2">CGMCC 1.6503</strain>
    </source>
</reference>
<keyword evidence="2" id="KW-1185">Reference proteome</keyword>
<dbReference type="RefSeq" id="WP_134208365.1">
    <property type="nucleotide sequence ID" value="NZ_CP038015.1"/>
</dbReference>
<dbReference type="EMBL" id="CP038015">
    <property type="protein sequence ID" value="QBP39919.1"/>
    <property type="molecule type" value="Genomic_DNA"/>
</dbReference>
<dbReference type="SUPFAM" id="SSF52309">
    <property type="entry name" value="N-(deoxy)ribosyltransferase-like"/>
    <property type="match status" value="1"/>
</dbReference>
<dbReference type="KEGG" id="panc:E2636_01550"/>
<dbReference type="Proteomes" id="UP000294292">
    <property type="component" value="Chromosome"/>
</dbReference>
<organism evidence="1 2">
    <name type="scientific">Paenisporosarcina antarctica</name>
    <dbReference type="NCBI Taxonomy" id="417367"/>
    <lineage>
        <taxon>Bacteria</taxon>
        <taxon>Bacillati</taxon>
        <taxon>Bacillota</taxon>
        <taxon>Bacilli</taxon>
        <taxon>Bacillales</taxon>
        <taxon>Caryophanaceae</taxon>
        <taxon>Paenisporosarcina</taxon>
    </lineage>
</organism>
<accession>A0A4P6ZVB7</accession>
<evidence type="ECO:0000313" key="2">
    <source>
        <dbReference type="Proteomes" id="UP000294292"/>
    </source>
</evidence>
<proteinExistence type="predicted"/>
<dbReference type="Gene3D" id="3.40.50.450">
    <property type="match status" value="1"/>
</dbReference>
<dbReference type="OrthoDB" id="2059845at2"/>
<protein>
    <submittedName>
        <fullName evidence="1">Group-specific protein</fullName>
    </submittedName>
</protein>